<name>A0A0U3E878_9EURY</name>
<dbReference type="GO" id="GO:0022623">
    <property type="term" value="C:proteasome-activating nucleotidase complex"/>
    <property type="evidence" value="ECO:0007669"/>
    <property type="project" value="UniProtKB-UniRule"/>
</dbReference>
<evidence type="ECO:0000256" key="4">
    <source>
        <dbReference type="ARBA" id="ARBA00022741"/>
    </source>
</evidence>
<dbReference type="InterPro" id="IPR003593">
    <property type="entry name" value="AAA+_ATPase"/>
</dbReference>
<dbReference type="InterPro" id="IPR050221">
    <property type="entry name" value="26S_Proteasome_ATPase"/>
</dbReference>
<keyword evidence="4 9" id="KW-0547">Nucleotide-binding</keyword>
<comment type="subunit">
    <text evidence="9">Homohexamer. The hexameric complex has a two-ring architecture resembling a top hat that caps the 20S proteasome core at one or both ends. Upon ATP-binding, the C-terminus of PAN interacts with the alpha-rings of the proteasome core by binding to the intersubunit pockets.</text>
</comment>
<dbReference type="Gene3D" id="2.40.50.140">
    <property type="entry name" value="Nucleic acid-binding proteins"/>
    <property type="match status" value="1"/>
</dbReference>
<keyword evidence="7 9" id="KW-0175">Coiled coil</keyword>
<dbReference type="InterPro" id="IPR023501">
    <property type="entry name" value="Nucleotidase_PAN"/>
</dbReference>
<comment type="domain">
    <text evidence="9">Consists of three main regions, an N-terminal coiled-coil domain that may assist in substrate recognition, an interdomain involved in PAN hexamerization, and a C-terminal ATPase domain of the AAA type.</text>
</comment>
<dbReference type="GO" id="GO:0010498">
    <property type="term" value="P:proteasomal protein catabolic process"/>
    <property type="evidence" value="ECO:0007669"/>
    <property type="project" value="UniProtKB-UniRule"/>
</dbReference>
<dbReference type="Proteomes" id="UP000067738">
    <property type="component" value="Chromosome"/>
</dbReference>
<feature type="binding site" evidence="9">
    <location>
        <begin position="207"/>
        <end position="212"/>
    </location>
    <ligand>
        <name>ATP</name>
        <dbReference type="ChEBI" id="CHEBI:30616"/>
    </ligand>
</feature>
<protein>
    <recommendedName>
        <fullName evidence="9">Proteasome-activating nucleotidase</fullName>
        <shortName evidence="9">PAN</shortName>
    </recommendedName>
    <alternativeName>
        <fullName evidence="9">Proteasomal ATPase</fullName>
    </alternativeName>
    <alternativeName>
        <fullName evidence="9">Proteasome regulatory ATPase</fullName>
    </alternativeName>
    <alternativeName>
        <fullName evidence="9">Proteasome regulatory particle</fullName>
    </alternativeName>
</protein>
<dbReference type="EMBL" id="CP011266">
    <property type="protein sequence ID" value="ALT68472.1"/>
    <property type="molecule type" value="Genomic_DNA"/>
</dbReference>
<sequence length="422" mass="47276">MEMIHMNDFDDLENSSKEELIEKVESLQDEITLIREEKSKAKSNLMWKVRKLEKDKVLIENEKIRLEREAKSLRSEVERFRSPPLVLATITEVLDENRMTVKSSTGPSFLVNYSKFLDEKLLVPGSRVALNQQTFGIVEVLPSEKDANVSGMEIETKPDVTYEQIGGLEEQIIEVKETVELPLKEPELFEKIGIDPPKGILLYGPPGTGKTLLAKAVANETNATFIKIVASEFVKKYIGEGARLVREVFELAKEKAPAIIFIDELDAVAAKRLKSSTSGDREVQRTLMQLLAELDGFESRGDIGIIGATNRPDILDPALLRPGRFDRFIEVPLPNEDGRKQILKIHTKRMALDEEADIDLLSDLTDGLSGADLKAVCTEAGMFAIREKRDKVTVADFMDAVDKVVDSEHDEEFKKEAGVMFG</sequence>
<dbReference type="InterPro" id="IPR012340">
    <property type="entry name" value="NA-bd_OB-fold"/>
</dbReference>
<dbReference type="GO" id="GO:0005737">
    <property type="term" value="C:cytoplasm"/>
    <property type="evidence" value="ECO:0007669"/>
    <property type="project" value="UniProtKB-SubCell"/>
</dbReference>
<dbReference type="InterPro" id="IPR041569">
    <property type="entry name" value="AAA_lid_3"/>
</dbReference>
<evidence type="ECO:0000313" key="13">
    <source>
        <dbReference type="Proteomes" id="UP000067738"/>
    </source>
</evidence>
<comment type="function">
    <text evidence="9">ATPase which is responsible for recognizing, binding, unfolding and translocation of substrate proteins into the archaeal 20S proteasome core particle. Is essential for opening the gate of the 20S proteasome via an interaction with its C-terminus, thereby allowing substrate entry and access to the site of proteolysis. Thus, the C-termini of the proteasomal ATPase function like a 'key in a lock' to induce gate opening and therefore regulate proteolysis. Unfolding activity requires energy from ATP hydrolysis, whereas ATP binding alone promotes ATPase-20S proteasome association which triggers gate opening, and supports translocation of unfolded substrates.</text>
</comment>
<organism evidence="12 13">
    <name type="scientific">Methanobrevibacter millerae</name>
    <dbReference type="NCBI Taxonomy" id="230361"/>
    <lineage>
        <taxon>Archaea</taxon>
        <taxon>Methanobacteriati</taxon>
        <taxon>Methanobacteriota</taxon>
        <taxon>Methanomada group</taxon>
        <taxon>Methanobacteria</taxon>
        <taxon>Methanobacteriales</taxon>
        <taxon>Methanobacteriaceae</taxon>
        <taxon>Methanobrevibacter</taxon>
    </lineage>
</organism>
<feature type="binding site" evidence="9">
    <location>
        <position position="346"/>
    </location>
    <ligand>
        <name>ATP</name>
        <dbReference type="ChEBI" id="CHEBI:30616"/>
    </ligand>
</feature>
<dbReference type="SUPFAM" id="SSF52540">
    <property type="entry name" value="P-loop containing nucleoside triphosphate hydrolases"/>
    <property type="match status" value="1"/>
</dbReference>
<dbReference type="GO" id="GO:0005524">
    <property type="term" value="F:ATP binding"/>
    <property type="evidence" value="ECO:0007669"/>
    <property type="project" value="UniProtKB-UniRule"/>
</dbReference>
<dbReference type="Pfam" id="PF17862">
    <property type="entry name" value="AAA_lid_3"/>
    <property type="match status" value="1"/>
</dbReference>
<evidence type="ECO:0000256" key="8">
    <source>
        <dbReference type="ARBA" id="ARBA00023186"/>
    </source>
</evidence>
<dbReference type="AlphaFoldDB" id="A0A0U3E878"/>
<dbReference type="NCBIfam" id="NF003069">
    <property type="entry name" value="PRK03992.1"/>
    <property type="match status" value="1"/>
</dbReference>
<dbReference type="Pfam" id="PF00004">
    <property type="entry name" value="AAA"/>
    <property type="match status" value="1"/>
</dbReference>
<feature type="domain" description="AAA+ ATPase" evidence="11">
    <location>
        <begin position="196"/>
        <end position="335"/>
    </location>
</feature>
<dbReference type="HAMAP" id="MF_00553">
    <property type="entry name" value="PAN"/>
    <property type="match status" value="1"/>
</dbReference>
<dbReference type="NCBIfam" id="TIGR01242">
    <property type="entry name" value="proteasome-activating nucleotidase"/>
    <property type="match status" value="1"/>
</dbReference>
<evidence type="ECO:0000256" key="6">
    <source>
        <dbReference type="ARBA" id="ARBA00022942"/>
    </source>
</evidence>
<reference evidence="12 13" key="1">
    <citation type="submission" date="2015-04" db="EMBL/GenBank/DDBJ databases">
        <title>The complete genome sequence of the rumen methanogen Methanobrevibacter millerae SM9.</title>
        <authorList>
            <person name="Leahy S.C."/>
            <person name="Kelly W.J."/>
            <person name="Pacheco D.M."/>
            <person name="Li D."/>
            <person name="Altermann E."/>
            <person name="Attwood G.T."/>
        </authorList>
    </citation>
    <scope>NUCLEOTIDE SEQUENCE [LARGE SCALE GENOMIC DNA]</scope>
    <source>
        <strain evidence="12 13">SM9</strain>
    </source>
</reference>
<dbReference type="SMART" id="SM00382">
    <property type="entry name" value="AAA"/>
    <property type="match status" value="1"/>
</dbReference>
<keyword evidence="5 9" id="KW-0067">ATP-binding</keyword>
<comment type="similarity">
    <text evidence="2 9 10">Belongs to the AAA ATPase family.</text>
</comment>
<evidence type="ECO:0000256" key="3">
    <source>
        <dbReference type="ARBA" id="ARBA00022490"/>
    </source>
</evidence>
<keyword evidence="8 9" id="KW-0143">Chaperone</keyword>
<dbReference type="Gene3D" id="1.10.8.60">
    <property type="match status" value="1"/>
</dbReference>
<evidence type="ECO:0000259" key="11">
    <source>
        <dbReference type="SMART" id="SM00382"/>
    </source>
</evidence>
<dbReference type="PATRIC" id="fig|230361.4.peg.698"/>
<dbReference type="FunFam" id="3.40.50.300:FF:000033">
    <property type="entry name" value="26S protease regulatory subunit 6B"/>
    <property type="match status" value="1"/>
</dbReference>
<dbReference type="Gene3D" id="3.40.50.300">
    <property type="entry name" value="P-loop containing nucleotide triphosphate hydrolases"/>
    <property type="match status" value="1"/>
</dbReference>
<evidence type="ECO:0000256" key="9">
    <source>
        <dbReference type="HAMAP-Rule" id="MF_00553"/>
    </source>
</evidence>
<dbReference type="KEGG" id="mmil:sm9_0675"/>
<evidence type="ECO:0000256" key="2">
    <source>
        <dbReference type="ARBA" id="ARBA00006914"/>
    </source>
</evidence>
<dbReference type="FunFam" id="1.10.8.60:FF:000006">
    <property type="entry name" value="26S protease regulatory subunit 8"/>
    <property type="match status" value="1"/>
</dbReference>
<evidence type="ECO:0000256" key="5">
    <source>
        <dbReference type="ARBA" id="ARBA00022840"/>
    </source>
</evidence>
<dbReference type="InterPro" id="IPR003960">
    <property type="entry name" value="ATPase_AAA_CS"/>
</dbReference>
<feature type="coiled-coil region" evidence="9">
    <location>
        <begin position="17"/>
        <end position="76"/>
    </location>
</feature>
<evidence type="ECO:0000256" key="7">
    <source>
        <dbReference type="ARBA" id="ARBA00023054"/>
    </source>
</evidence>
<dbReference type="InterPro" id="IPR027417">
    <property type="entry name" value="P-loop_NTPase"/>
</dbReference>
<keyword evidence="3 9" id="KW-0963">Cytoplasm</keyword>
<keyword evidence="13" id="KW-1185">Reference proteome</keyword>
<evidence type="ECO:0000256" key="10">
    <source>
        <dbReference type="RuleBase" id="RU003651"/>
    </source>
</evidence>
<dbReference type="CDD" id="cd19502">
    <property type="entry name" value="RecA-like_PAN_like"/>
    <property type="match status" value="1"/>
</dbReference>
<dbReference type="PROSITE" id="PS00674">
    <property type="entry name" value="AAA"/>
    <property type="match status" value="1"/>
</dbReference>
<proteinExistence type="inferred from homology"/>
<gene>
    <name evidence="9" type="primary">pan</name>
    <name evidence="12" type="ORF">sm9_0675</name>
</gene>
<evidence type="ECO:0000313" key="12">
    <source>
        <dbReference type="EMBL" id="ALT68472.1"/>
    </source>
</evidence>
<dbReference type="PANTHER" id="PTHR23073">
    <property type="entry name" value="26S PROTEASOME REGULATORY SUBUNIT"/>
    <property type="match status" value="1"/>
</dbReference>
<keyword evidence="6 9" id="KW-0647">Proteasome</keyword>
<dbReference type="InterPro" id="IPR032501">
    <property type="entry name" value="Prot_ATP_ID_OB_2nd"/>
</dbReference>
<dbReference type="Pfam" id="PF16450">
    <property type="entry name" value="Prot_ATP_ID_OB_C"/>
    <property type="match status" value="1"/>
</dbReference>
<dbReference type="InterPro" id="IPR003959">
    <property type="entry name" value="ATPase_AAA_core"/>
</dbReference>
<evidence type="ECO:0000256" key="1">
    <source>
        <dbReference type="ARBA" id="ARBA00004496"/>
    </source>
</evidence>
<dbReference type="GO" id="GO:0043335">
    <property type="term" value="P:protein unfolding"/>
    <property type="evidence" value="ECO:0007669"/>
    <property type="project" value="UniProtKB-UniRule"/>
</dbReference>
<comment type="subcellular location">
    <subcellularLocation>
        <location evidence="1 9">Cytoplasm</location>
    </subcellularLocation>
</comment>
<accession>A0A0U3E878</accession>
<dbReference type="GO" id="GO:0016887">
    <property type="term" value="F:ATP hydrolysis activity"/>
    <property type="evidence" value="ECO:0007669"/>
    <property type="project" value="UniProtKB-UniRule"/>
</dbReference>